<accession>A0AAV6SHR8</accession>
<dbReference type="Proteomes" id="UP000693946">
    <property type="component" value="Linkage Group LG13"/>
</dbReference>
<protein>
    <submittedName>
        <fullName evidence="1">Uncharacterized protein</fullName>
    </submittedName>
</protein>
<gene>
    <name evidence="1" type="ORF">JOB18_048074</name>
</gene>
<dbReference type="AlphaFoldDB" id="A0AAV6SHR8"/>
<proteinExistence type="predicted"/>
<name>A0AAV6SHR8_SOLSE</name>
<keyword evidence="2" id="KW-1185">Reference proteome</keyword>
<comment type="caution">
    <text evidence="1">The sequence shown here is derived from an EMBL/GenBank/DDBJ whole genome shotgun (WGS) entry which is preliminary data.</text>
</comment>
<reference evidence="1 2" key="1">
    <citation type="journal article" date="2021" name="Sci. Rep.">
        <title>Chromosome anchoring in Senegalese sole (Solea senegalensis) reveals sex-associated markers and genome rearrangements in flatfish.</title>
        <authorList>
            <person name="Guerrero-Cozar I."/>
            <person name="Gomez-Garrido J."/>
            <person name="Berbel C."/>
            <person name="Martinez-Blanch J.F."/>
            <person name="Alioto T."/>
            <person name="Claros M.G."/>
            <person name="Gagnaire P.A."/>
            <person name="Manchado M."/>
        </authorList>
    </citation>
    <scope>NUCLEOTIDE SEQUENCE [LARGE SCALE GENOMIC DNA]</scope>
    <source>
        <strain evidence="1">Sse05_10M</strain>
    </source>
</reference>
<evidence type="ECO:0000313" key="2">
    <source>
        <dbReference type="Proteomes" id="UP000693946"/>
    </source>
</evidence>
<sequence>MPPVESKELQLNTQSEETSAITVLHDGSTELCVLAAVLRCITKPVLSACPIVLRTSKASRPRQTGKKRIRIERVCGFLRLPMQGPDV</sequence>
<evidence type="ECO:0000313" key="1">
    <source>
        <dbReference type="EMBL" id="KAG7517059.1"/>
    </source>
</evidence>
<dbReference type="EMBL" id="JAGKHQ010000005">
    <property type="protein sequence ID" value="KAG7517059.1"/>
    <property type="molecule type" value="Genomic_DNA"/>
</dbReference>
<organism evidence="1 2">
    <name type="scientific">Solea senegalensis</name>
    <name type="common">Senegalese sole</name>
    <dbReference type="NCBI Taxonomy" id="28829"/>
    <lineage>
        <taxon>Eukaryota</taxon>
        <taxon>Metazoa</taxon>
        <taxon>Chordata</taxon>
        <taxon>Craniata</taxon>
        <taxon>Vertebrata</taxon>
        <taxon>Euteleostomi</taxon>
        <taxon>Actinopterygii</taxon>
        <taxon>Neopterygii</taxon>
        <taxon>Teleostei</taxon>
        <taxon>Neoteleostei</taxon>
        <taxon>Acanthomorphata</taxon>
        <taxon>Carangaria</taxon>
        <taxon>Pleuronectiformes</taxon>
        <taxon>Pleuronectoidei</taxon>
        <taxon>Soleidae</taxon>
        <taxon>Solea</taxon>
    </lineage>
</organism>